<evidence type="ECO:0000256" key="6">
    <source>
        <dbReference type="ARBA" id="ARBA00023163"/>
    </source>
</evidence>
<protein>
    <submittedName>
        <fullName evidence="9">DAN protein</fullName>
    </submittedName>
</protein>
<keyword evidence="4" id="KW-0805">Transcription regulation</keyword>
<dbReference type="OrthoDB" id="6624814at2759"/>
<keyword evidence="6" id="KW-0804">Transcription</keyword>
<gene>
    <name evidence="9" type="primary">Dan_2</name>
    <name evidence="9" type="ORF">G6Z77_0010115</name>
</gene>
<organism evidence="9 10">
    <name type="scientific">Acromyrmex heyeri</name>
    <dbReference type="NCBI Taxonomy" id="230685"/>
    <lineage>
        <taxon>Eukaryota</taxon>
        <taxon>Metazoa</taxon>
        <taxon>Ecdysozoa</taxon>
        <taxon>Arthropoda</taxon>
        <taxon>Hexapoda</taxon>
        <taxon>Insecta</taxon>
        <taxon>Pterygota</taxon>
        <taxon>Neoptera</taxon>
        <taxon>Endopterygota</taxon>
        <taxon>Hymenoptera</taxon>
        <taxon>Apocrita</taxon>
        <taxon>Aculeata</taxon>
        <taxon>Formicoidea</taxon>
        <taxon>Formicidae</taxon>
        <taxon>Myrmicinae</taxon>
        <taxon>Acromyrmex</taxon>
    </lineage>
</organism>
<dbReference type="InterPro" id="IPR009057">
    <property type="entry name" value="Homeodomain-like_sf"/>
</dbReference>
<name>A0A836G455_9HYME</name>
<feature type="compositionally biased region" description="Low complexity" evidence="7">
    <location>
        <begin position="110"/>
        <end position="122"/>
    </location>
</feature>
<evidence type="ECO:0000256" key="4">
    <source>
        <dbReference type="ARBA" id="ARBA00023015"/>
    </source>
</evidence>
<dbReference type="InterPro" id="IPR007889">
    <property type="entry name" value="HTH_Psq"/>
</dbReference>
<evidence type="ECO:0000256" key="1">
    <source>
        <dbReference type="ARBA" id="ARBA00004123"/>
    </source>
</evidence>
<dbReference type="EMBL" id="JAANIB010005651">
    <property type="protein sequence ID" value="KAG5331581.1"/>
    <property type="molecule type" value="Genomic_DNA"/>
</dbReference>
<feature type="region of interest" description="Disordered" evidence="7">
    <location>
        <begin position="1"/>
        <end position="43"/>
    </location>
</feature>
<dbReference type="Proteomes" id="UP000670152">
    <property type="component" value="Unassembled WGS sequence"/>
</dbReference>
<evidence type="ECO:0000256" key="5">
    <source>
        <dbReference type="ARBA" id="ARBA00023125"/>
    </source>
</evidence>
<feature type="domain" description="HTH psq-type" evidence="8">
    <location>
        <begin position="36"/>
        <end position="88"/>
    </location>
</feature>
<feature type="non-terminal residue" evidence="9">
    <location>
        <position position="1"/>
    </location>
</feature>
<feature type="non-terminal residue" evidence="9">
    <location>
        <position position="218"/>
    </location>
</feature>
<evidence type="ECO:0000256" key="3">
    <source>
        <dbReference type="ARBA" id="ARBA00022553"/>
    </source>
</evidence>
<feature type="compositionally biased region" description="Polar residues" evidence="7">
    <location>
        <begin position="1"/>
        <end position="23"/>
    </location>
</feature>
<evidence type="ECO:0000313" key="10">
    <source>
        <dbReference type="Proteomes" id="UP000670152"/>
    </source>
</evidence>
<dbReference type="AlphaFoldDB" id="A0A836G455"/>
<keyword evidence="5" id="KW-0238">DNA-binding</keyword>
<comment type="subcellular location">
    <subcellularLocation>
        <location evidence="1">Nucleus</location>
    </subcellularLocation>
</comment>
<dbReference type="PANTHER" id="PTHR33215:SF13">
    <property type="entry name" value="PROTEIN DISTAL ANTENNA"/>
    <property type="match status" value="1"/>
</dbReference>
<keyword evidence="3" id="KW-0597">Phosphoprotein</keyword>
<keyword evidence="10" id="KW-1185">Reference proteome</keyword>
<evidence type="ECO:0000259" key="8">
    <source>
        <dbReference type="Pfam" id="PF04218"/>
    </source>
</evidence>
<reference evidence="9 10" key="1">
    <citation type="submission" date="2020-02" db="EMBL/GenBank/DDBJ databases">
        <title>Relaxed selection underlies rapid genomic changes in the transitions from sociality to social parasitism in ants.</title>
        <authorList>
            <person name="Bi X."/>
        </authorList>
    </citation>
    <scope>NUCLEOTIDE SEQUENCE [LARGE SCALE GENOMIC DNA]</scope>
    <source>
        <strain evidence="9">BGI-DK2014b</strain>
        <tissue evidence="9">Whole body</tissue>
    </source>
</reference>
<dbReference type="GO" id="GO:0003677">
    <property type="term" value="F:DNA binding"/>
    <property type="evidence" value="ECO:0007669"/>
    <property type="project" value="UniProtKB-KW"/>
</dbReference>
<accession>A0A836G455</accession>
<feature type="region of interest" description="Disordered" evidence="7">
    <location>
        <begin position="106"/>
        <end position="218"/>
    </location>
</feature>
<evidence type="ECO:0000313" key="9">
    <source>
        <dbReference type="EMBL" id="KAG5331581.1"/>
    </source>
</evidence>
<evidence type="ECO:0000256" key="2">
    <source>
        <dbReference type="ARBA" id="ARBA00022473"/>
    </source>
</evidence>
<keyword evidence="2" id="KW-0217">Developmental protein</keyword>
<dbReference type="InterPro" id="IPR036388">
    <property type="entry name" value="WH-like_DNA-bd_sf"/>
</dbReference>
<feature type="compositionally biased region" description="Polar residues" evidence="7">
    <location>
        <begin position="158"/>
        <end position="200"/>
    </location>
</feature>
<proteinExistence type="predicted"/>
<dbReference type="SUPFAM" id="SSF46689">
    <property type="entry name" value="Homeodomain-like"/>
    <property type="match status" value="1"/>
</dbReference>
<comment type="caution">
    <text evidence="9">The sequence shown here is derived from an EMBL/GenBank/DDBJ whole genome shotgun (WGS) entry which is preliminary data.</text>
</comment>
<dbReference type="GO" id="GO:0005634">
    <property type="term" value="C:nucleus"/>
    <property type="evidence" value="ECO:0007669"/>
    <property type="project" value="UniProtKB-SubCell"/>
</dbReference>
<dbReference type="Gene3D" id="1.10.10.10">
    <property type="entry name" value="Winged helix-like DNA-binding domain superfamily/Winged helix DNA-binding domain"/>
    <property type="match status" value="1"/>
</dbReference>
<dbReference type="Pfam" id="PF04218">
    <property type="entry name" value="CENP-B_N"/>
    <property type="match status" value="1"/>
</dbReference>
<dbReference type="PANTHER" id="PTHR33215">
    <property type="entry name" value="PROTEIN DISTAL ANTENNA"/>
    <property type="match status" value="1"/>
</dbReference>
<evidence type="ECO:0000256" key="7">
    <source>
        <dbReference type="SAM" id="MobiDB-lite"/>
    </source>
</evidence>
<dbReference type="InterPro" id="IPR051839">
    <property type="entry name" value="RD_transcriptional_regulator"/>
</dbReference>
<sequence>MILSRYDNNLNVSDPGPSTSSARGTMPRNESRQAGKRPLRTLTPQEKIDAINTVHNGESKVTSVAHDIGVPEFTLRGWCKAEDKIMSQVNNIKALTRNKFNKIQTAYSDRGNNNGNESSSRSTPTIEATMLGLPSTSGVTRRAEEFETGPSHKKIKLENSSAGSTTANNISISARTPGLTSTVPQSKTSRNGKSLTSIKDNSLHHSHVLPQNGKRSDI</sequence>